<dbReference type="SUPFAM" id="SSF82171">
    <property type="entry name" value="DPP6 N-terminal domain-like"/>
    <property type="match status" value="1"/>
</dbReference>
<keyword evidence="4" id="KW-1185">Reference proteome</keyword>
<evidence type="ECO:0000313" key="3">
    <source>
        <dbReference type="EMBL" id="MBO1318365.1"/>
    </source>
</evidence>
<protein>
    <submittedName>
        <fullName evidence="3">S9 family peptidase</fullName>
    </submittedName>
</protein>
<dbReference type="PANTHER" id="PTHR42776:SF27">
    <property type="entry name" value="DIPEPTIDYL PEPTIDASE FAMILY MEMBER 6"/>
    <property type="match status" value="1"/>
</dbReference>
<accession>A0A8J7QEP3</accession>
<name>A0A8J7QEP3_9BACT</name>
<feature type="domain" description="Peptidase S9 prolyl oligopeptidase catalytic" evidence="2">
    <location>
        <begin position="624"/>
        <end position="828"/>
    </location>
</feature>
<dbReference type="GO" id="GO:0006508">
    <property type="term" value="P:proteolysis"/>
    <property type="evidence" value="ECO:0007669"/>
    <property type="project" value="InterPro"/>
</dbReference>
<dbReference type="Gene3D" id="2.130.10.10">
    <property type="entry name" value="YVTN repeat-like/Quinoprotein amine dehydrogenase"/>
    <property type="match status" value="1"/>
</dbReference>
<dbReference type="PANTHER" id="PTHR42776">
    <property type="entry name" value="SERINE PEPTIDASE S9 FAMILY MEMBER"/>
    <property type="match status" value="1"/>
</dbReference>
<evidence type="ECO:0000256" key="1">
    <source>
        <dbReference type="ARBA" id="ARBA00022801"/>
    </source>
</evidence>
<dbReference type="InterPro" id="IPR001375">
    <property type="entry name" value="Peptidase_S9_cat"/>
</dbReference>
<dbReference type="SUPFAM" id="SSF53474">
    <property type="entry name" value="alpha/beta-Hydrolases"/>
    <property type="match status" value="1"/>
</dbReference>
<evidence type="ECO:0000259" key="2">
    <source>
        <dbReference type="Pfam" id="PF00326"/>
    </source>
</evidence>
<proteinExistence type="predicted"/>
<dbReference type="Gene3D" id="3.40.50.1820">
    <property type="entry name" value="alpha/beta hydrolase"/>
    <property type="match status" value="1"/>
</dbReference>
<comment type="caution">
    <text evidence="3">The sequence shown here is derived from an EMBL/GenBank/DDBJ whole genome shotgun (WGS) entry which is preliminary data.</text>
</comment>
<dbReference type="GO" id="GO:0004252">
    <property type="term" value="F:serine-type endopeptidase activity"/>
    <property type="evidence" value="ECO:0007669"/>
    <property type="project" value="TreeGrafter"/>
</dbReference>
<dbReference type="AlphaFoldDB" id="A0A8J7QEP3"/>
<dbReference type="EMBL" id="JAFREP010000005">
    <property type="protein sequence ID" value="MBO1318365.1"/>
    <property type="molecule type" value="Genomic_DNA"/>
</dbReference>
<gene>
    <name evidence="3" type="ORF">J3U88_07855</name>
</gene>
<dbReference type="Pfam" id="PF00326">
    <property type="entry name" value="Peptidase_S9"/>
    <property type="match status" value="1"/>
</dbReference>
<keyword evidence="1" id="KW-0378">Hydrolase</keyword>
<sequence>MPATLPRRQAPLTRLTILVLLLVGSAFPLLSQDDASATPEKTVDTVLVLGPFNDTFKDQKQADWLKDNLFQKLSDGPFVRAKDSMTVAGTQMTWSQKNSGSVSAEPGQAVLVAFNLDPVRFTETTVGFTWDGSAQLRLGRNKVALSGSPEQRGKTHLQNQSYQAFLLLHAGESATPLANLKISGEFAASVAVHTQPKRRLNGELLYGSNKIQSLALSPDGRYVILGQRGRSDDGKNWESVLEIRSLGSGLVKRIWHGDQPANLAWKADSKQIAYTFNGQLIREDVNSGRQSVVLEKADTVGQIHWVGDRLLLQTAIRQKERGDGAKLYQGLNDRWSYFRSKNQLVWCDPDSGWLTPITDAAVSADLLDVDAQGRILYSTTLQDHAEPPHYLTVLTLLDTRDGTATELTRQRTMTGAALRGDQVLIMAGPNAFDGIGRNIGTDQEAANDYDTQLFLMNPSDQKVQPLTKDFDPAVNSVAVNARGQIVFSAYQQDRVELFYVDGGNTIKPLENLADNVDNLAVSDQSKPVVVWSATAIQTQEQVFVGGLDGRKPAIYWDPAGRDYRGIQFGEVRDWDFQTEDGTEIDGRIYLPNNFASGKKYPLIVYYYGGVVPVTRAFGGRYPKNYWASQGYVVYVLQPSGTVGYGQEFSARHLNAWGKRTADDIIASSKAFLAAHDFVDPERVGIIGASYGGFMTMYLTTRTDMYRTAISHAGISNLTEYWGYGWWGYLYNGVAGRGSFPWNNRELYTEQSPVYAADKVTTPLLLVTGDSDTNVPPSQSHVMYSALKLLDKETELIEFAGENHHILGWENRMLWWSTMTAWFDKDLKDEPQWWNHLYPEPK</sequence>
<reference evidence="3" key="1">
    <citation type="submission" date="2021-03" db="EMBL/GenBank/DDBJ databases">
        <authorList>
            <person name="Wang G."/>
        </authorList>
    </citation>
    <scope>NUCLEOTIDE SEQUENCE</scope>
    <source>
        <strain evidence="3">KCTC 12899</strain>
    </source>
</reference>
<organism evidence="3 4">
    <name type="scientific">Acanthopleuribacter pedis</name>
    <dbReference type="NCBI Taxonomy" id="442870"/>
    <lineage>
        <taxon>Bacteria</taxon>
        <taxon>Pseudomonadati</taxon>
        <taxon>Acidobacteriota</taxon>
        <taxon>Holophagae</taxon>
        <taxon>Acanthopleuribacterales</taxon>
        <taxon>Acanthopleuribacteraceae</taxon>
        <taxon>Acanthopleuribacter</taxon>
    </lineage>
</organism>
<dbReference type="Proteomes" id="UP000664417">
    <property type="component" value="Unassembled WGS sequence"/>
</dbReference>
<dbReference type="InterPro" id="IPR029058">
    <property type="entry name" value="AB_hydrolase_fold"/>
</dbReference>
<dbReference type="RefSeq" id="WP_207858093.1">
    <property type="nucleotide sequence ID" value="NZ_JAFREP010000005.1"/>
</dbReference>
<dbReference type="InterPro" id="IPR015943">
    <property type="entry name" value="WD40/YVTN_repeat-like_dom_sf"/>
</dbReference>
<evidence type="ECO:0000313" key="4">
    <source>
        <dbReference type="Proteomes" id="UP000664417"/>
    </source>
</evidence>